<protein>
    <submittedName>
        <fullName evidence="1">Uncharacterized protein</fullName>
    </submittedName>
</protein>
<accession>A0AAV3Y2H7</accession>
<evidence type="ECO:0000313" key="2">
    <source>
        <dbReference type="Proteomes" id="UP000735302"/>
    </source>
</evidence>
<dbReference type="EMBL" id="BLXT01000403">
    <property type="protein sequence ID" value="GFN76557.1"/>
    <property type="molecule type" value="Genomic_DNA"/>
</dbReference>
<name>A0AAV3Y2H7_9GAST</name>
<comment type="caution">
    <text evidence="1">The sequence shown here is derived from an EMBL/GenBank/DDBJ whole genome shotgun (WGS) entry which is preliminary data.</text>
</comment>
<proteinExistence type="predicted"/>
<evidence type="ECO:0000313" key="1">
    <source>
        <dbReference type="EMBL" id="GFN76557.1"/>
    </source>
</evidence>
<organism evidence="1 2">
    <name type="scientific">Plakobranchus ocellatus</name>
    <dbReference type="NCBI Taxonomy" id="259542"/>
    <lineage>
        <taxon>Eukaryota</taxon>
        <taxon>Metazoa</taxon>
        <taxon>Spiralia</taxon>
        <taxon>Lophotrochozoa</taxon>
        <taxon>Mollusca</taxon>
        <taxon>Gastropoda</taxon>
        <taxon>Heterobranchia</taxon>
        <taxon>Euthyneura</taxon>
        <taxon>Panpulmonata</taxon>
        <taxon>Sacoglossa</taxon>
        <taxon>Placobranchoidea</taxon>
        <taxon>Plakobranchidae</taxon>
        <taxon>Plakobranchus</taxon>
    </lineage>
</organism>
<keyword evidence="2" id="KW-1185">Reference proteome</keyword>
<dbReference type="AlphaFoldDB" id="A0AAV3Y2H7"/>
<reference evidence="1 2" key="1">
    <citation type="journal article" date="2021" name="Elife">
        <title>Chloroplast acquisition without the gene transfer in kleptoplastic sea slugs, Plakobranchus ocellatus.</title>
        <authorList>
            <person name="Maeda T."/>
            <person name="Takahashi S."/>
            <person name="Yoshida T."/>
            <person name="Shimamura S."/>
            <person name="Takaki Y."/>
            <person name="Nagai Y."/>
            <person name="Toyoda A."/>
            <person name="Suzuki Y."/>
            <person name="Arimoto A."/>
            <person name="Ishii H."/>
            <person name="Satoh N."/>
            <person name="Nishiyama T."/>
            <person name="Hasebe M."/>
            <person name="Maruyama T."/>
            <person name="Minagawa J."/>
            <person name="Obokata J."/>
            <person name="Shigenobu S."/>
        </authorList>
    </citation>
    <scope>NUCLEOTIDE SEQUENCE [LARGE SCALE GENOMIC DNA]</scope>
</reference>
<sequence>MMDNGEIKDVRFRSASEKALLVVNNCTTLGYPRRSRDLRVPILRREISDREVGKMRDTGREDVVVRKEVVVRVWDAKREVKLLINPKPTGSARRHLSDCPRVAAEGPFEAEAL</sequence>
<gene>
    <name evidence="1" type="ORF">PoB_000306300</name>
</gene>
<dbReference type="Proteomes" id="UP000735302">
    <property type="component" value="Unassembled WGS sequence"/>
</dbReference>